<feature type="signal peptide" evidence="9">
    <location>
        <begin position="1"/>
        <end position="19"/>
    </location>
</feature>
<evidence type="ECO:0000256" key="1">
    <source>
        <dbReference type="ARBA" id="ARBA00001935"/>
    </source>
</evidence>
<evidence type="ECO:0000313" key="13">
    <source>
        <dbReference type="EMBL" id="JAT55065.1"/>
    </source>
</evidence>
<evidence type="ECO:0000256" key="4">
    <source>
        <dbReference type="ARBA" id="ARBA00022525"/>
    </source>
</evidence>
<dbReference type="InterPro" id="IPR002355">
    <property type="entry name" value="Cu_oxidase_Cu_BS"/>
</dbReference>
<keyword evidence="6" id="KW-0677">Repeat</keyword>
<dbReference type="InterPro" id="IPR011707">
    <property type="entry name" value="Cu-oxidase-like_N"/>
</dbReference>
<evidence type="ECO:0000256" key="8">
    <source>
        <dbReference type="ARBA" id="ARBA00023008"/>
    </source>
</evidence>
<evidence type="ECO:0000256" key="6">
    <source>
        <dbReference type="ARBA" id="ARBA00022737"/>
    </source>
</evidence>
<evidence type="ECO:0000259" key="12">
    <source>
        <dbReference type="Pfam" id="PF07732"/>
    </source>
</evidence>
<dbReference type="PANTHER" id="PTHR11709">
    <property type="entry name" value="MULTI-COPPER OXIDASE"/>
    <property type="match status" value="1"/>
</dbReference>
<dbReference type="InterPro" id="IPR008972">
    <property type="entry name" value="Cupredoxin"/>
</dbReference>
<dbReference type="AlphaFoldDB" id="A0A1D1YKD9"/>
<name>A0A1D1YKD9_9ARAE</name>
<dbReference type="Pfam" id="PF07731">
    <property type="entry name" value="Cu-oxidase_2"/>
    <property type="match status" value="1"/>
</dbReference>
<feature type="domain" description="Plastocyanin-like" evidence="11">
    <location>
        <begin position="523"/>
        <end position="642"/>
    </location>
</feature>
<dbReference type="EMBL" id="GDJX01012871">
    <property type="protein sequence ID" value="JAT55065.1"/>
    <property type="molecule type" value="Transcribed_RNA"/>
</dbReference>
<dbReference type="InterPro" id="IPR033138">
    <property type="entry name" value="Cu_oxidase_CS"/>
</dbReference>
<dbReference type="PROSITE" id="PS00080">
    <property type="entry name" value="MULTICOPPER_OXIDASE2"/>
    <property type="match status" value="1"/>
</dbReference>
<evidence type="ECO:0000256" key="7">
    <source>
        <dbReference type="ARBA" id="ARBA00023002"/>
    </source>
</evidence>
<evidence type="ECO:0000256" key="9">
    <source>
        <dbReference type="SAM" id="SignalP"/>
    </source>
</evidence>
<feature type="domain" description="Plastocyanin-like" evidence="12">
    <location>
        <begin position="95"/>
        <end position="231"/>
    </location>
</feature>
<feature type="domain" description="Plastocyanin-like" evidence="10">
    <location>
        <begin position="256"/>
        <end position="401"/>
    </location>
</feature>
<comment type="subcellular location">
    <subcellularLocation>
        <location evidence="2">Secreted</location>
    </subcellularLocation>
</comment>
<feature type="chain" id="PRO_5008900277" evidence="9">
    <location>
        <begin position="20"/>
        <end position="676"/>
    </location>
</feature>
<dbReference type="Gene3D" id="2.60.40.420">
    <property type="entry name" value="Cupredoxins - blue copper proteins"/>
    <property type="match status" value="3"/>
</dbReference>
<reference evidence="13" key="1">
    <citation type="submission" date="2015-07" db="EMBL/GenBank/DDBJ databases">
        <title>Transcriptome Assembly of Anthurium amnicola.</title>
        <authorList>
            <person name="Suzuki J."/>
        </authorList>
    </citation>
    <scope>NUCLEOTIDE SEQUENCE</scope>
</reference>
<evidence type="ECO:0000256" key="3">
    <source>
        <dbReference type="ARBA" id="ARBA00010609"/>
    </source>
</evidence>
<protein>
    <submittedName>
        <fullName evidence="13">L-ascorbate oxidase</fullName>
    </submittedName>
</protein>
<proteinExistence type="inferred from homology"/>
<dbReference type="Pfam" id="PF00394">
    <property type="entry name" value="Cu-oxidase"/>
    <property type="match status" value="1"/>
</dbReference>
<organism evidence="13">
    <name type="scientific">Anthurium amnicola</name>
    <dbReference type="NCBI Taxonomy" id="1678845"/>
    <lineage>
        <taxon>Eukaryota</taxon>
        <taxon>Viridiplantae</taxon>
        <taxon>Streptophyta</taxon>
        <taxon>Embryophyta</taxon>
        <taxon>Tracheophyta</taxon>
        <taxon>Spermatophyta</taxon>
        <taxon>Magnoliopsida</taxon>
        <taxon>Liliopsida</taxon>
        <taxon>Araceae</taxon>
        <taxon>Pothoideae</taxon>
        <taxon>Potheae</taxon>
        <taxon>Anthurium</taxon>
    </lineage>
</organism>
<dbReference type="GO" id="GO:0005576">
    <property type="term" value="C:extracellular region"/>
    <property type="evidence" value="ECO:0007669"/>
    <property type="project" value="UniProtKB-SubCell"/>
</dbReference>
<gene>
    <name evidence="13" type="primary">AAO_1</name>
    <name evidence="13" type="ORF">g.113762</name>
</gene>
<keyword evidence="8" id="KW-0186">Copper</keyword>
<sequence length="676" mass="77159">MKISSFILVLCCILSLVFAKDTLICDCKNTVPNCDQLPRCGKAILRNQTSCDIYKTVNKTKIAECNEIHFSENLNNTLKCPDGTKAWPLMFIWNVTYDDFTLDDGSTRPVYKINGEFPTPTIHAIKGDWVLIPVINNITKPAGVCGELTTIHWHGITMKLVERMDHTIVPGTPFMDGVPGINQCPIPGCDQQGKNRFDYFFQFMDSGTYWYHSHYEMQIADGLAGPMIVKDCDDIDRVKHLNDDGLTYNETDDWDATTIAVRDWFKDKTAEDEFKNNYMYSTKEGERIIDPTDNKTVYVALNEPKPKTVLINGVTKFTLNVKKGKTYRLRLINMSAMALFTFSIENHTFEIIEVEGMLVQRNKQYNPEPFTNLTINSGQRYSILVNANQNSSRVYGMYFYTKGCHRESGFPQSITGTVCYDNCSGEPSKLKVVSTNCTDLPMNALIPYCDDTNPSCGKPPAKNGNIYEMNIILKTLKYNISKINDKDPWEQNVAGYLSHDLDAYWDHKWSNVKNNTFLEVLKLSKDKNPKRWDPTLNVYNLNEKKVHDIIFNNADPIEHPIHLHGHFFYVLGFGYNFTGSKSDYNTSSNLLNEINPIQRDTITVPKRGWAQIRFVVDNPGVWPMHCHIDWHLGVGMLAQFVELGRSDVAKIYTEDNNKPPKEWCDACTDAESYCAK</sequence>
<dbReference type="Pfam" id="PF07732">
    <property type="entry name" value="Cu-oxidase_3"/>
    <property type="match status" value="1"/>
</dbReference>
<dbReference type="GO" id="GO:0005507">
    <property type="term" value="F:copper ion binding"/>
    <property type="evidence" value="ECO:0007669"/>
    <property type="project" value="InterPro"/>
</dbReference>
<keyword evidence="7" id="KW-0560">Oxidoreductase</keyword>
<dbReference type="GO" id="GO:0016491">
    <property type="term" value="F:oxidoreductase activity"/>
    <property type="evidence" value="ECO:0007669"/>
    <property type="project" value="UniProtKB-KW"/>
</dbReference>
<dbReference type="SUPFAM" id="SSF49503">
    <property type="entry name" value="Cupredoxins"/>
    <property type="match status" value="3"/>
</dbReference>
<evidence type="ECO:0000259" key="11">
    <source>
        <dbReference type="Pfam" id="PF07731"/>
    </source>
</evidence>
<dbReference type="PROSITE" id="PS00079">
    <property type="entry name" value="MULTICOPPER_OXIDASE1"/>
    <property type="match status" value="2"/>
</dbReference>
<accession>A0A1D1YKD9</accession>
<dbReference type="PANTHER" id="PTHR11709:SF511">
    <property type="entry name" value="LACCASE"/>
    <property type="match status" value="1"/>
</dbReference>
<dbReference type="InterPro" id="IPR001117">
    <property type="entry name" value="Cu-oxidase_2nd"/>
</dbReference>
<comment type="similarity">
    <text evidence="3">Belongs to the multicopper oxidase family.</text>
</comment>
<dbReference type="InterPro" id="IPR045087">
    <property type="entry name" value="Cu-oxidase_fam"/>
</dbReference>
<keyword evidence="5" id="KW-0479">Metal-binding</keyword>
<keyword evidence="4" id="KW-0964">Secreted</keyword>
<evidence type="ECO:0000256" key="5">
    <source>
        <dbReference type="ARBA" id="ARBA00022723"/>
    </source>
</evidence>
<evidence type="ECO:0000256" key="2">
    <source>
        <dbReference type="ARBA" id="ARBA00004613"/>
    </source>
</evidence>
<keyword evidence="9" id="KW-0732">Signal</keyword>
<dbReference type="InterPro" id="IPR011706">
    <property type="entry name" value="Cu-oxidase_C"/>
</dbReference>
<comment type="cofactor">
    <cofactor evidence="1">
        <name>Cu cation</name>
        <dbReference type="ChEBI" id="CHEBI:23378"/>
    </cofactor>
</comment>
<evidence type="ECO:0000259" key="10">
    <source>
        <dbReference type="Pfam" id="PF00394"/>
    </source>
</evidence>